<evidence type="ECO:0000259" key="1">
    <source>
        <dbReference type="Pfam" id="PF13456"/>
    </source>
</evidence>
<dbReference type="InterPro" id="IPR002156">
    <property type="entry name" value="RNaseH_domain"/>
</dbReference>
<dbReference type="InterPro" id="IPR044730">
    <property type="entry name" value="RNase_H-like_dom_plant"/>
</dbReference>
<dbReference type="CDD" id="cd06222">
    <property type="entry name" value="RNase_H_like"/>
    <property type="match status" value="1"/>
</dbReference>
<dbReference type="EMBL" id="CACSHJ010000095">
    <property type="protein sequence ID" value="CAA0394294.1"/>
    <property type="molecule type" value="Genomic_DNA"/>
</dbReference>
<dbReference type="Pfam" id="PF13456">
    <property type="entry name" value="RVT_3"/>
    <property type="match status" value="1"/>
</dbReference>
<dbReference type="GO" id="GO:0003676">
    <property type="term" value="F:nucleic acid binding"/>
    <property type="evidence" value="ECO:0007669"/>
    <property type="project" value="InterPro"/>
</dbReference>
<accession>A0A5S9XRE8</accession>
<dbReference type="ExpressionAtlas" id="A0A5S9XRE8">
    <property type="expression patterns" value="baseline and differential"/>
</dbReference>
<dbReference type="InterPro" id="IPR036397">
    <property type="entry name" value="RNaseH_sf"/>
</dbReference>
<dbReference type="OrthoDB" id="1113399at2759"/>
<dbReference type="GO" id="GO:0004523">
    <property type="term" value="F:RNA-DNA hybrid ribonuclease activity"/>
    <property type="evidence" value="ECO:0007669"/>
    <property type="project" value="InterPro"/>
</dbReference>
<evidence type="ECO:0000313" key="3">
    <source>
        <dbReference type="Proteomes" id="UP000434276"/>
    </source>
</evidence>
<dbReference type="InterPro" id="IPR012337">
    <property type="entry name" value="RNaseH-like_sf"/>
</dbReference>
<organism evidence="2 3">
    <name type="scientific">Arabidopsis thaliana</name>
    <name type="common">Mouse-ear cress</name>
    <dbReference type="NCBI Taxonomy" id="3702"/>
    <lineage>
        <taxon>Eukaryota</taxon>
        <taxon>Viridiplantae</taxon>
        <taxon>Streptophyta</taxon>
        <taxon>Embryophyta</taxon>
        <taxon>Tracheophyta</taxon>
        <taxon>Spermatophyta</taxon>
        <taxon>Magnoliopsida</taxon>
        <taxon>eudicotyledons</taxon>
        <taxon>Gunneridae</taxon>
        <taxon>Pentapetalae</taxon>
        <taxon>rosids</taxon>
        <taxon>malvids</taxon>
        <taxon>Brassicales</taxon>
        <taxon>Brassicaceae</taxon>
        <taxon>Camelineae</taxon>
        <taxon>Arabidopsis</taxon>
    </lineage>
</organism>
<name>A0A5S9XRE8_ARATH</name>
<dbReference type="AlphaFoldDB" id="A0A5S9XRE8"/>
<protein>
    <recommendedName>
        <fullName evidence="1">RNase H type-1 domain-containing protein</fullName>
    </recommendedName>
</protein>
<sequence>MKLVQEKKSQQTLPLPHRSFAALRPDLDRVSIFTDAAWKHETKDVGFGWVIRNCPELTALHHQSASRNVRSPLMAEAIALFLALQYAQSIGITKLSMASDSQQLITTITSESPSTELYGIVFDILNLSLGFADVSFSFVPRSENRVADELAKSSLISFSIVPGSTGLNL</sequence>
<gene>
    <name evidence="2" type="ORF">C24_LOCUS17426</name>
</gene>
<dbReference type="SUPFAM" id="SSF53098">
    <property type="entry name" value="Ribonuclease H-like"/>
    <property type="match status" value="1"/>
</dbReference>
<proteinExistence type="predicted"/>
<dbReference type="PANTHER" id="PTHR47074:SF49">
    <property type="entry name" value="POLYNUCLEOTIDYL TRANSFERASE, RIBONUCLEASE H-LIKE SUPERFAMILY PROTEIN"/>
    <property type="match status" value="1"/>
</dbReference>
<reference evidence="2 3" key="1">
    <citation type="submission" date="2019-12" db="EMBL/GenBank/DDBJ databases">
        <authorList>
            <person name="Jiao W.-B."/>
            <person name="Schneeberger K."/>
        </authorList>
    </citation>
    <scope>NUCLEOTIDE SEQUENCE [LARGE SCALE GENOMIC DNA]</scope>
    <source>
        <strain evidence="3">cv. C24</strain>
    </source>
</reference>
<dbReference type="Gene3D" id="3.30.420.10">
    <property type="entry name" value="Ribonuclease H-like superfamily/Ribonuclease H"/>
    <property type="match status" value="1"/>
</dbReference>
<dbReference type="Proteomes" id="UP000434276">
    <property type="component" value="Unassembled WGS sequence"/>
</dbReference>
<evidence type="ECO:0000313" key="2">
    <source>
        <dbReference type="EMBL" id="CAA0394294.1"/>
    </source>
</evidence>
<dbReference type="PANTHER" id="PTHR47074">
    <property type="entry name" value="BNAC02G40300D PROTEIN"/>
    <property type="match status" value="1"/>
</dbReference>
<feature type="domain" description="RNase H type-1" evidence="1">
    <location>
        <begin position="34"/>
        <end position="153"/>
    </location>
</feature>
<dbReference type="InterPro" id="IPR052929">
    <property type="entry name" value="RNase_H-like_EbsB-rel"/>
</dbReference>